<evidence type="ECO:0000313" key="2">
    <source>
        <dbReference type="EMBL" id="AOX04726.1"/>
    </source>
</evidence>
<name>A0A1D8U4V7_9CYAN</name>
<sequence>MMSITHSLIAAAGTSLVLGTADPLLLGLAVVGAQIPDIDTTTSTIGKIFYPISSWIENHFPHRTITHSLLATATIAAVSVAVGHFWLGDWKGAIAFPLGHLLACFSDTFTKQGVQLFWPEPAWAVSVSNPRRRIKTGGAAELWVLACATALLIIGIWLANGGGITTKVTQSLGLRDGAITTYNQNASTNHIYAEITGVWASDRSDASGRYWIIDTAGSEFIVTDGRGIYKTGEQITVSKLTTNIGKPAQTTVLTLSWDDEDPIPGLRQLAAQYPGAAIFVNGQVAVDFPEDVKPAAQLNQLQTVSVSASTVRFNYCPLTTAITKLTDQYAVGNLSVKIISPAAVGLWNG</sequence>
<feature type="transmembrane region" description="Helical" evidence="1">
    <location>
        <begin position="140"/>
        <end position="159"/>
    </location>
</feature>
<gene>
    <name evidence="2" type="ORF">BJP34_35700</name>
</gene>
<evidence type="ECO:0000256" key="1">
    <source>
        <dbReference type="SAM" id="Phobius"/>
    </source>
</evidence>
<organism evidence="2 3">
    <name type="scientific">Moorena producens PAL-8-15-08-1</name>
    <dbReference type="NCBI Taxonomy" id="1458985"/>
    <lineage>
        <taxon>Bacteria</taxon>
        <taxon>Bacillati</taxon>
        <taxon>Cyanobacteriota</taxon>
        <taxon>Cyanophyceae</taxon>
        <taxon>Coleofasciculales</taxon>
        <taxon>Coleofasciculaceae</taxon>
        <taxon>Moorena</taxon>
    </lineage>
</organism>
<dbReference type="RefSeq" id="WP_070397072.1">
    <property type="nucleotide sequence ID" value="NZ_CP017600.1"/>
</dbReference>
<keyword evidence="1" id="KW-1133">Transmembrane helix</keyword>
<keyword evidence="2" id="KW-0378">Hydrolase</keyword>
<dbReference type="Proteomes" id="UP000177870">
    <property type="component" value="Plasmid unnamed"/>
</dbReference>
<proteinExistence type="predicted"/>
<dbReference type="KEGG" id="mpro:BJP34_35700"/>
<accession>A0A1D8U4V7</accession>
<keyword evidence="1" id="KW-0812">Transmembrane</keyword>
<keyword evidence="2" id="KW-0614">Plasmid</keyword>
<evidence type="ECO:0000313" key="3">
    <source>
        <dbReference type="Proteomes" id="UP000177870"/>
    </source>
</evidence>
<dbReference type="AlphaFoldDB" id="A0A1D8U4V7"/>
<keyword evidence="1" id="KW-0472">Membrane</keyword>
<dbReference type="EMBL" id="CP017600">
    <property type="protein sequence ID" value="AOX04726.1"/>
    <property type="molecule type" value="Genomic_DNA"/>
</dbReference>
<dbReference type="GO" id="GO:0016787">
    <property type="term" value="F:hydrolase activity"/>
    <property type="evidence" value="ECO:0007669"/>
    <property type="project" value="UniProtKB-KW"/>
</dbReference>
<dbReference type="PANTHER" id="PTHR35531">
    <property type="entry name" value="INNER MEMBRANE PROTEIN YBCI-RELATED"/>
    <property type="match status" value="1"/>
</dbReference>
<reference evidence="3" key="1">
    <citation type="submission" date="2016-10" db="EMBL/GenBank/DDBJ databases">
        <title>Comparative genomics uncovers the prolific and rare metabolic potential of the cyanobacterial genus Moorea.</title>
        <authorList>
            <person name="Leao T."/>
            <person name="Castelao G."/>
            <person name="Korobeynikov A."/>
            <person name="Monroe E.A."/>
            <person name="Podell S."/>
            <person name="Glukhov E."/>
            <person name="Allen E."/>
            <person name="Gerwick W.H."/>
            <person name="Gerwick L."/>
        </authorList>
    </citation>
    <scope>NUCLEOTIDE SEQUENCE [LARGE SCALE GENOMIC DNA]</scope>
    <source>
        <strain evidence="3">PAL-8-15-08-1</strain>
        <plasmid evidence="3">unnamed</plasmid>
    </source>
</reference>
<dbReference type="InterPro" id="IPR007404">
    <property type="entry name" value="YdjM-like"/>
</dbReference>
<protein>
    <submittedName>
        <fullName evidence="2">Hydrolase</fullName>
    </submittedName>
</protein>
<dbReference type="OrthoDB" id="419488at2"/>
<geneLocation type="plasmid" evidence="2 3">
    <name>unnamed</name>
</geneLocation>
<dbReference type="PANTHER" id="PTHR35531:SF1">
    <property type="entry name" value="INNER MEMBRANE PROTEIN YBCI-RELATED"/>
    <property type="match status" value="1"/>
</dbReference>
<dbReference type="Pfam" id="PF04307">
    <property type="entry name" value="YdjM"/>
    <property type="match status" value="1"/>
</dbReference>
<feature type="transmembrane region" description="Helical" evidence="1">
    <location>
        <begin position="65"/>
        <end position="87"/>
    </location>
</feature>